<dbReference type="Pfam" id="PF08078">
    <property type="entry name" value="PsaX"/>
    <property type="match status" value="1"/>
</dbReference>
<name>A0A8J7F2Q0_9CYAN</name>
<keyword evidence="1" id="KW-0472">Membrane</keyword>
<feature type="transmembrane region" description="Helical" evidence="1">
    <location>
        <begin position="21"/>
        <end position="41"/>
    </location>
</feature>
<evidence type="ECO:0000256" key="1">
    <source>
        <dbReference type="SAM" id="Phobius"/>
    </source>
</evidence>
<sequence length="44" mass="4654">MAKVGVDVAQTDAKAPFPFRTLVSAILLAGNILVAAIYFHVINP</sequence>
<evidence type="ECO:0000313" key="3">
    <source>
        <dbReference type="Proteomes" id="UP000620559"/>
    </source>
</evidence>
<dbReference type="InterPro" id="IPR012986">
    <property type="entry name" value="PSI_PsaX"/>
</dbReference>
<keyword evidence="1" id="KW-0812">Transmembrane</keyword>
<evidence type="ECO:0000313" key="2">
    <source>
        <dbReference type="EMBL" id="MBE9211284.1"/>
    </source>
</evidence>
<accession>A0A8J7F2Q0</accession>
<reference evidence="2" key="1">
    <citation type="submission" date="2020-10" db="EMBL/GenBank/DDBJ databases">
        <authorList>
            <person name="Castelo-Branco R."/>
            <person name="Eusebio N."/>
            <person name="Adriana R."/>
            <person name="Vieira A."/>
            <person name="Brugerolle De Fraissinette N."/>
            <person name="Rezende De Castro R."/>
            <person name="Schneider M.P."/>
            <person name="Vasconcelos V."/>
            <person name="Leao P.N."/>
        </authorList>
    </citation>
    <scope>NUCLEOTIDE SEQUENCE</scope>
    <source>
        <strain evidence="2">LEGE 06105</strain>
    </source>
</reference>
<dbReference type="EMBL" id="JADEWL010000002">
    <property type="protein sequence ID" value="MBE9211284.1"/>
    <property type="molecule type" value="Genomic_DNA"/>
</dbReference>
<proteinExistence type="predicted"/>
<dbReference type="RefSeq" id="WP_193915916.1">
    <property type="nucleotide sequence ID" value="NZ_JADEWL010000002.1"/>
</dbReference>
<keyword evidence="1" id="KW-1133">Transmembrane helix</keyword>
<organism evidence="2 3">
    <name type="scientific">Plectonema cf. radiosum LEGE 06105</name>
    <dbReference type="NCBI Taxonomy" id="945769"/>
    <lineage>
        <taxon>Bacteria</taxon>
        <taxon>Bacillati</taxon>
        <taxon>Cyanobacteriota</taxon>
        <taxon>Cyanophyceae</taxon>
        <taxon>Oscillatoriophycideae</taxon>
        <taxon>Oscillatoriales</taxon>
        <taxon>Microcoleaceae</taxon>
        <taxon>Plectonema</taxon>
    </lineage>
</organism>
<dbReference type="AlphaFoldDB" id="A0A8J7F2Q0"/>
<dbReference type="SUPFAM" id="SSF81552">
    <property type="entry name" value="Subunit PsaX of photosystem I reaction centre"/>
    <property type="match status" value="1"/>
</dbReference>
<gene>
    <name evidence="2" type="ORF">IQ247_00870</name>
</gene>
<protein>
    <submittedName>
        <fullName evidence="2">Photosystem I protein PsaX</fullName>
    </submittedName>
</protein>
<dbReference type="Proteomes" id="UP000620559">
    <property type="component" value="Unassembled WGS sequence"/>
</dbReference>
<keyword evidence="3" id="KW-1185">Reference proteome</keyword>
<comment type="caution">
    <text evidence="2">The sequence shown here is derived from an EMBL/GenBank/DDBJ whole genome shotgun (WGS) entry which is preliminary data.</text>
</comment>
<dbReference type="InterPro" id="IPR036243">
    <property type="entry name" value="PSI_PsaX_sf"/>
</dbReference>